<dbReference type="GO" id="GO:0008528">
    <property type="term" value="F:G protein-coupled peptide receptor activity"/>
    <property type="evidence" value="ECO:0007669"/>
    <property type="project" value="TreeGrafter"/>
</dbReference>
<keyword evidence="9" id="KW-1015">Disulfide bond</keyword>
<dbReference type="AlphaFoldDB" id="A0AB40A5H1"/>
<evidence type="ECO:0000256" key="9">
    <source>
        <dbReference type="ARBA" id="ARBA00023157"/>
    </source>
</evidence>
<protein>
    <submittedName>
        <fullName evidence="17">G-protein coupled receptor Mth</fullName>
    </submittedName>
</protein>
<keyword evidence="7" id="KW-0297">G-protein coupled receptor</keyword>
<comment type="subcellular location">
    <subcellularLocation>
        <location evidence="1">Cell membrane</location>
        <topology evidence="1">Multi-pass membrane protein</topology>
    </subcellularLocation>
</comment>
<evidence type="ECO:0000256" key="4">
    <source>
        <dbReference type="ARBA" id="ARBA00022692"/>
    </source>
</evidence>
<feature type="transmembrane region" description="Helical" evidence="13">
    <location>
        <begin position="219"/>
        <end position="238"/>
    </location>
</feature>
<keyword evidence="11" id="KW-0325">Glycoprotein</keyword>
<dbReference type="Pfam" id="PF06652">
    <property type="entry name" value="Methuselah_N"/>
    <property type="match status" value="1"/>
</dbReference>
<evidence type="ECO:0000256" key="12">
    <source>
        <dbReference type="ARBA" id="ARBA00023224"/>
    </source>
</evidence>
<comment type="similarity">
    <text evidence="2">Belongs to the G-protein coupled receptor 2 family. Mth subfamily.</text>
</comment>
<evidence type="ECO:0000259" key="15">
    <source>
        <dbReference type="PROSITE" id="PS50261"/>
    </source>
</evidence>
<evidence type="ECO:0000256" key="5">
    <source>
        <dbReference type="ARBA" id="ARBA00022729"/>
    </source>
</evidence>
<evidence type="ECO:0000256" key="14">
    <source>
        <dbReference type="SAM" id="SignalP"/>
    </source>
</evidence>
<evidence type="ECO:0000256" key="2">
    <source>
        <dbReference type="ARBA" id="ARBA00008979"/>
    </source>
</evidence>
<dbReference type="GeneID" id="118877398"/>
<organism evidence="16 17">
    <name type="scientific">Drosophila suzukii</name>
    <name type="common">Spotted-wing drosophila fruit fly</name>
    <dbReference type="NCBI Taxonomy" id="28584"/>
    <lineage>
        <taxon>Eukaryota</taxon>
        <taxon>Metazoa</taxon>
        <taxon>Ecdysozoa</taxon>
        <taxon>Arthropoda</taxon>
        <taxon>Hexapoda</taxon>
        <taxon>Insecta</taxon>
        <taxon>Pterygota</taxon>
        <taxon>Neoptera</taxon>
        <taxon>Endopterygota</taxon>
        <taxon>Diptera</taxon>
        <taxon>Brachycera</taxon>
        <taxon>Muscomorpha</taxon>
        <taxon>Ephydroidea</taxon>
        <taxon>Drosophilidae</taxon>
        <taxon>Drosophila</taxon>
        <taxon>Sophophora</taxon>
    </lineage>
</organism>
<accession>A0AB40A5H1</accession>
<evidence type="ECO:0000256" key="1">
    <source>
        <dbReference type="ARBA" id="ARBA00004651"/>
    </source>
</evidence>
<dbReference type="Pfam" id="PF00002">
    <property type="entry name" value="7tm_2"/>
    <property type="match status" value="1"/>
</dbReference>
<dbReference type="Gene3D" id="2.30.160.11">
    <property type="match status" value="1"/>
</dbReference>
<feature type="transmembrane region" description="Helical" evidence="13">
    <location>
        <begin position="416"/>
        <end position="438"/>
    </location>
</feature>
<keyword evidence="4 13" id="KW-0812">Transmembrane</keyword>
<dbReference type="Gene3D" id="1.20.1070.10">
    <property type="entry name" value="Rhodopsin 7-helix transmembrane proteins"/>
    <property type="match status" value="1"/>
</dbReference>
<evidence type="ECO:0000313" key="16">
    <source>
        <dbReference type="Proteomes" id="UP001652628"/>
    </source>
</evidence>
<evidence type="ECO:0000256" key="8">
    <source>
        <dbReference type="ARBA" id="ARBA00023136"/>
    </source>
</evidence>
<feature type="chain" id="PRO_5047039725" evidence="14">
    <location>
        <begin position="21"/>
        <end position="523"/>
    </location>
</feature>
<feature type="domain" description="G-protein coupled receptors family 2 profile 2" evidence="15">
    <location>
        <begin position="213"/>
        <end position="471"/>
    </location>
</feature>
<name>A0AB40A5H1_DROSZ</name>
<dbReference type="CDD" id="cd15039">
    <property type="entry name" value="7tmB3_Methuselah-like"/>
    <property type="match status" value="1"/>
</dbReference>
<dbReference type="Proteomes" id="UP001652628">
    <property type="component" value="Chromosome 3"/>
</dbReference>
<keyword evidence="6 13" id="KW-1133">Transmembrane helix</keyword>
<dbReference type="InterPro" id="IPR051384">
    <property type="entry name" value="Mth_GPCR"/>
</dbReference>
<dbReference type="InterPro" id="IPR036272">
    <property type="entry name" value="Methuselah_N_sf"/>
</dbReference>
<keyword evidence="16" id="KW-1185">Reference proteome</keyword>
<dbReference type="InterPro" id="IPR044860">
    <property type="entry name" value="Methusela_ecto_dom_1"/>
</dbReference>
<feature type="transmembrane region" description="Helical" evidence="13">
    <location>
        <begin position="250"/>
        <end position="268"/>
    </location>
</feature>
<dbReference type="PANTHER" id="PTHR47154">
    <property type="entry name" value="G-PROTEIN COUPLED RECEPTOR MTH-RELATED"/>
    <property type="match status" value="1"/>
</dbReference>
<dbReference type="PROSITE" id="PS50261">
    <property type="entry name" value="G_PROTEIN_RECEP_F2_4"/>
    <property type="match status" value="1"/>
</dbReference>
<evidence type="ECO:0000256" key="7">
    <source>
        <dbReference type="ARBA" id="ARBA00023040"/>
    </source>
</evidence>
<evidence type="ECO:0000256" key="11">
    <source>
        <dbReference type="ARBA" id="ARBA00023180"/>
    </source>
</evidence>
<feature type="transmembrane region" description="Helical" evidence="13">
    <location>
        <begin position="280"/>
        <end position="302"/>
    </location>
</feature>
<feature type="transmembrane region" description="Helical" evidence="13">
    <location>
        <begin position="444"/>
        <end position="469"/>
    </location>
</feature>
<dbReference type="InterPro" id="IPR017981">
    <property type="entry name" value="GPCR_2-like_7TM"/>
</dbReference>
<dbReference type="InterPro" id="IPR023311">
    <property type="entry name" value="Methusela_ecto_dom_2"/>
</dbReference>
<sequence>MELLFGFFTAILLFVPQSNTEIIDCDFFDTVDISDGKRFPNGSYLYENLLIPSHLTGEYDFKLLSNKSKEVVASHIRGCVCKLRPCVRFCCPHNQIIQWGHCYSNTTTDQLNNVDPFLNVTLNNGSVVKMHFRKDLVVQWDLPKPCNEEDLYSLDHQVEMEKYTLFENEILLRHFDNVQLNKAEYCLQHLNFTDGNIRIAPHHCPMVHVKEASKIEKTVVLILSLTCMVLTIGVYLFVKKLRNLNGKCFVCYMASLFLAYLFLLLDLWHLTTGICLTAGFLGYFFVMATFFWLSVISLDLWNGMKGVFVLENRFLAYNCYAWGMSVALTGVTYLSDKLVDNEDWNPRMGAKGFCWINTQDWSAMLYFYGPMVVLILFNMTLFILMAIPLIRSKMELKKFARKDGRKQKLKSDKQNYALFLRLFIVMGLTWSLEIISYLVQNTKWAAKAFLVADYLNWSQGIITFVVFILRPNTLKLLKTQIIPNHHWSGISMKSRVTRTTTGESVYPQSSPKPAILKPNSICV</sequence>
<keyword evidence="12" id="KW-0807">Transducer</keyword>
<evidence type="ECO:0000313" key="17">
    <source>
        <dbReference type="RefSeq" id="XP_036671953.3"/>
    </source>
</evidence>
<feature type="signal peptide" evidence="14">
    <location>
        <begin position="1"/>
        <end position="20"/>
    </location>
</feature>
<evidence type="ECO:0000256" key="3">
    <source>
        <dbReference type="ARBA" id="ARBA00022475"/>
    </source>
</evidence>
<dbReference type="RefSeq" id="XP_036671953.3">
    <property type="nucleotide sequence ID" value="XM_036816058.3"/>
</dbReference>
<reference evidence="17" key="1">
    <citation type="submission" date="2025-08" db="UniProtKB">
        <authorList>
            <consortium name="RefSeq"/>
        </authorList>
    </citation>
    <scope>IDENTIFICATION</scope>
</reference>
<dbReference type="PANTHER" id="PTHR47154:SF2">
    <property type="entry name" value="G-PROTEIN COUPLED RECEPTOR MTH-RELATED"/>
    <property type="match status" value="1"/>
</dbReference>
<keyword evidence="10 17" id="KW-0675">Receptor</keyword>
<feature type="transmembrane region" description="Helical" evidence="13">
    <location>
        <begin position="365"/>
        <end position="390"/>
    </location>
</feature>
<dbReference type="GO" id="GO:0005886">
    <property type="term" value="C:plasma membrane"/>
    <property type="evidence" value="ECO:0007669"/>
    <property type="project" value="UniProtKB-SubCell"/>
</dbReference>
<keyword evidence="3" id="KW-1003">Cell membrane</keyword>
<dbReference type="InterPro" id="IPR010596">
    <property type="entry name" value="Methuselah_N_dom"/>
</dbReference>
<keyword evidence="8 13" id="KW-0472">Membrane</keyword>
<feature type="transmembrane region" description="Helical" evidence="13">
    <location>
        <begin position="314"/>
        <end position="334"/>
    </location>
</feature>
<dbReference type="SUPFAM" id="SSF81321">
    <property type="entry name" value="Family A G protein-coupled receptor-like"/>
    <property type="match status" value="1"/>
</dbReference>
<dbReference type="CDD" id="cd00251">
    <property type="entry name" value="Mth_Ecto"/>
    <property type="match status" value="1"/>
</dbReference>
<evidence type="ECO:0000256" key="13">
    <source>
        <dbReference type="SAM" id="Phobius"/>
    </source>
</evidence>
<dbReference type="InterPro" id="IPR000832">
    <property type="entry name" value="GPCR_2_secretin-like"/>
</dbReference>
<proteinExistence type="inferred from homology"/>
<evidence type="ECO:0000256" key="6">
    <source>
        <dbReference type="ARBA" id="ARBA00022989"/>
    </source>
</evidence>
<keyword evidence="5 14" id="KW-0732">Signal</keyword>
<gene>
    <name evidence="17" type="primary">mthl2</name>
</gene>
<dbReference type="SUPFAM" id="SSF63877">
    <property type="entry name" value="Methuselah ectodomain"/>
    <property type="match status" value="1"/>
</dbReference>
<evidence type="ECO:0000256" key="10">
    <source>
        <dbReference type="ARBA" id="ARBA00023170"/>
    </source>
</evidence>
<dbReference type="Gene3D" id="2.170.180.11">
    <property type="entry name" value="Methuselah ectodomain, domain 2"/>
    <property type="match status" value="1"/>
</dbReference>